<keyword evidence="6" id="KW-1185">Reference proteome</keyword>
<dbReference type="Pfam" id="PF13649">
    <property type="entry name" value="Methyltransf_25"/>
    <property type="match status" value="1"/>
</dbReference>
<keyword evidence="3" id="KW-0949">S-adenosyl-L-methionine</keyword>
<dbReference type="Gene3D" id="3.40.50.150">
    <property type="entry name" value="Vaccinia Virus protein VP39"/>
    <property type="match status" value="1"/>
</dbReference>
<comment type="caution">
    <text evidence="5">The sequence shown here is derived from an EMBL/GenBank/DDBJ whole genome shotgun (WGS) entry which is preliminary data.</text>
</comment>
<dbReference type="GO" id="GO:0032259">
    <property type="term" value="P:methylation"/>
    <property type="evidence" value="ECO:0007669"/>
    <property type="project" value="UniProtKB-KW"/>
</dbReference>
<protein>
    <submittedName>
        <fullName evidence="5">SAM-dependent methyltransferase</fullName>
    </submittedName>
</protein>
<evidence type="ECO:0000259" key="4">
    <source>
        <dbReference type="Pfam" id="PF13649"/>
    </source>
</evidence>
<dbReference type="AlphaFoldDB" id="A0A840NEI6"/>
<dbReference type="Proteomes" id="UP000580474">
    <property type="component" value="Unassembled WGS sequence"/>
</dbReference>
<feature type="domain" description="Methyltransferase" evidence="4">
    <location>
        <begin position="59"/>
        <end position="152"/>
    </location>
</feature>
<dbReference type="InterPro" id="IPR041698">
    <property type="entry name" value="Methyltransf_25"/>
</dbReference>
<keyword evidence="2 5" id="KW-0808">Transferase</keyword>
<dbReference type="RefSeq" id="WP_184479888.1">
    <property type="nucleotide sequence ID" value="NZ_JACHIV010000001.1"/>
</dbReference>
<evidence type="ECO:0000313" key="6">
    <source>
        <dbReference type="Proteomes" id="UP000580474"/>
    </source>
</evidence>
<evidence type="ECO:0000313" key="5">
    <source>
        <dbReference type="EMBL" id="MBB5070340.1"/>
    </source>
</evidence>
<dbReference type="GO" id="GO:0008168">
    <property type="term" value="F:methyltransferase activity"/>
    <property type="evidence" value="ECO:0007669"/>
    <property type="project" value="UniProtKB-KW"/>
</dbReference>
<evidence type="ECO:0000256" key="1">
    <source>
        <dbReference type="ARBA" id="ARBA00022603"/>
    </source>
</evidence>
<sequence length="242" mass="26439">MPDDERFAKTIDLGRTDFDAVYRGDGLAEVPFEKPPWDIGEPQPQVVRLERDGAFRGRVLDAGCGAGENAIFLAARGYAVTGVDGSPSAIEIARRRASDHGADVTFQVADATRMDGVPQEFDTVLDSALYHCLPEDARAAYSAALHQVTRPGAGLHLLCFADVERRTPFIPAAISQDELRANFGAHWRIAGIEEVDYSAAFDEETAVRTFGEHFASAPPGRITTDDEGRITIPMWHLRAERA</sequence>
<dbReference type="PANTHER" id="PTHR43464">
    <property type="entry name" value="METHYLTRANSFERASE"/>
    <property type="match status" value="1"/>
</dbReference>
<dbReference type="PANTHER" id="PTHR43464:SF19">
    <property type="entry name" value="UBIQUINONE BIOSYNTHESIS O-METHYLTRANSFERASE, MITOCHONDRIAL"/>
    <property type="match status" value="1"/>
</dbReference>
<dbReference type="EMBL" id="JACHIV010000001">
    <property type="protein sequence ID" value="MBB5070340.1"/>
    <property type="molecule type" value="Genomic_DNA"/>
</dbReference>
<gene>
    <name evidence="5" type="ORF">BJ969_003428</name>
</gene>
<name>A0A840NEI6_9PSEU</name>
<proteinExistence type="predicted"/>
<dbReference type="InterPro" id="IPR029063">
    <property type="entry name" value="SAM-dependent_MTases_sf"/>
</dbReference>
<evidence type="ECO:0000256" key="3">
    <source>
        <dbReference type="ARBA" id="ARBA00022691"/>
    </source>
</evidence>
<keyword evidence="1 5" id="KW-0489">Methyltransferase</keyword>
<evidence type="ECO:0000256" key="2">
    <source>
        <dbReference type="ARBA" id="ARBA00022679"/>
    </source>
</evidence>
<reference evidence="5 6" key="1">
    <citation type="submission" date="2020-08" db="EMBL/GenBank/DDBJ databases">
        <title>Sequencing the genomes of 1000 actinobacteria strains.</title>
        <authorList>
            <person name="Klenk H.-P."/>
        </authorList>
    </citation>
    <scope>NUCLEOTIDE SEQUENCE [LARGE SCALE GENOMIC DNA]</scope>
    <source>
        <strain evidence="5 6">DSM 45582</strain>
    </source>
</reference>
<dbReference type="CDD" id="cd02440">
    <property type="entry name" value="AdoMet_MTases"/>
    <property type="match status" value="1"/>
</dbReference>
<organism evidence="5 6">
    <name type="scientific">Saccharopolyspora gloriosae</name>
    <dbReference type="NCBI Taxonomy" id="455344"/>
    <lineage>
        <taxon>Bacteria</taxon>
        <taxon>Bacillati</taxon>
        <taxon>Actinomycetota</taxon>
        <taxon>Actinomycetes</taxon>
        <taxon>Pseudonocardiales</taxon>
        <taxon>Pseudonocardiaceae</taxon>
        <taxon>Saccharopolyspora</taxon>
    </lineage>
</organism>
<dbReference type="SUPFAM" id="SSF53335">
    <property type="entry name" value="S-adenosyl-L-methionine-dependent methyltransferases"/>
    <property type="match status" value="1"/>
</dbReference>
<accession>A0A840NEI6</accession>